<proteinExistence type="predicted"/>
<evidence type="ECO:0000313" key="1">
    <source>
        <dbReference type="EMBL" id="SFH33525.1"/>
    </source>
</evidence>
<dbReference type="RefSeq" id="WP_092475348.1">
    <property type="nucleotide sequence ID" value="NZ_FOOX01000025.1"/>
</dbReference>
<dbReference type="OrthoDB" id="1725832at2"/>
<organism evidence="1 2">
    <name type="scientific">Desulfotruncus arcticus DSM 17038</name>
    <dbReference type="NCBI Taxonomy" id="1121424"/>
    <lineage>
        <taxon>Bacteria</taxon>
        <taxon>Bacillati</taxon>
        <taxon>Bacillota</taxon>
        <taxon>Clostridia</taxon>
        <taxon>Eubacteriales</taxon>
        <taxon>Desulfallaceae</taxon>
        <taxon>Desulfotruncus</taxon>
    </lineage>
</organism>
<accession>A0A1I2Z7H0</accession>
<reference evidence="2" key="1">
    <citation type="submission" date="2016-10" db="EMBL/GenBank/DDBJ databases">
        <authorList>
            <person name="Varghese N."/>
            <person name="Submissions S."/>
        </authorList>
    </citation>
    <scope>NUCLEOTIDE SEQUENCE [LARGE SCALE GENOMIC DNA]</scope>
    <source>
        <strain evidence="2">DSM 17038</strain>
    </source>
</reference>
<dbReference type="STRING" id="341036.SAMN05660649_04783"/>
<dbReference type="EMBL" id="FOOX01000025">
    <property type="protein sequence ID" value="SFH33525.1"/>
    <property type="molecule type" value="Genomic_DNA"/>
</dbReference>
<evidence type="ECO:0000313" key="2">
    <source>
        <dbReference type="Proteomes" id="UP000199337"/>
    </source>
</evidence>
<gene>
    <name evidence="1" type="ORF">SAMN05660649_04783</name>
</gene>
<sequence>MMHKDSAYAVGIGIRYLRFPEGIMEIRDNRRCVELTRYFSEVELLTTTTAAMLLNSSRMVAQKLLLKLWKAHLIKCIEVVTSSAPERVLKIWVSSDKLLPRSPNEACRLAALSVFYGRAKSNLPGFTWELKRRNKSKKRYAIMTYLQPGEKKKSTLLIDAPRRGEEPNLEADIIIFPTVEEAKALTPVGKRYTADYILLNRDIPFEKLISDPVK</sequence>
<name>A0A1I2Z7H0_9FIRM</name>
<dbReference type="Proteomes" id="UP000199337">
    <property type="component" value="Unassembled WGS sequence"/>
</dbReference>
<protein>
    <submittedName>
        <fullName evidence="1">Uncharacterized protein</fullName>
    </submittedName>
</protein>
<keyword evidence="2" id="KW-1185">Reference proteome</keyword>
<dbReference type="AlphaFoldDB" id="A0A1I2Z7H0"/>